<dbReference type="SUPFAM" id="SSF63817">
    <property type="entry name" value="Sortase"/>
    <property type="match status" value="1"/>
</dbReference>
<evidence type="ECO:0000313" key="5">
    <source>
        <dbReference type="Proteomes" id="UP001524478"/>
    </source>
</evidence>
<comment type="caution">
    <text evidence="4">The sequence shown here is derived from an EMBL/GenBank/DDBJ whole genome shotgun (WGS) entry which is preliminary data.</text>
</comment>
<dbReference type="Proteomes" id="UP001524478">
    <property type="component" value="Unassembled WGS sequence"/>
</dbReference>
<evidence type="ECO:0000313" key="4">
    <source>
        <dbReference type="EMBL" id="MCQ4923296.1"/>
    </source>
</evidence>
<name>A0ABT1SA09_9FIRM</name>
<proteinExistence type="predicted"/>
<dbReference type="Pfam" id="PF04203">
    <property type="entry name" value="Sortase"/>
    <property type="match status" value="1"/>
</dbReference>
<dbReference type="InterPro" id="IPR023365">
    <property type="entry name" value="Sortase_dom-sf"/>
</dbReference>
<keyword evidence="3" id="KW-0788">Thiol protease</keyword>
<evidence type="ECO:0000256" key="3">
    <source>
        <dbReference type="ARBA" id="ARBA00022807"/>
    </source>
</evidence>
<sequence length="218" mass="24455">MKKFISIVLIIIGIALILTPTIKNQIIKHNIKKKSEIVNTITHEEITENIETDAEFDYEAIEDVGITSTIIGSINFDNKSMIGQLIIPELDINLPVLKGVTNANLLAGATTMVPEQKMGEGNYPLAGHRMKQKDLLFGSLMDIEVGTTVYITDKKTIYEYKIYNTVVVPDTAMEMLDNKRSEEQGRPIISLMTCYYSSKTGKRFFALGELVDEYPVED</sequence>
<dbReference type="EMBL" id="JANGAC010000006">
    <property type="protein sequence ID" value="MCQ4923296.1"/>
    <property type="molecule type" value="Genomic_DNA"/>
</dbReference>
<dbReference type="RefSeq" id="WP_094903670.1">
    <property type="nucleotide sequence ID" value="NZ_CP172320.1"/>
</dbReference>
<reference evidence="4 5" key="1">
    <citation type="submission" date="2022-06" db="EMBL/GenBank/DDBJ databases">
        <title>Isolation of gut microbiota from human fecal samples.</title>
        <authorList>
            <person name="Pamer E.G."/>
            <person name="Barat B."/>
            <person name="Waligurski E."/>
            <person name="Medina S."/>
            <person name="Paddock L."/>
            <person name="Mostad J."/>
        </authorList>
    </citation>
    <scope>NUCLEOTIDE SEQUENCE [LARGE SCALE GENOMIC DNA]</scope>
    <source>
        <strain evidence="4 5">DFI.7.95</strain>
    </source>
</reference>
<evidence type="ECO:0000256" key="1">
    <source>
        <dbReference type="ARBA" id="ARBA00022670"/>
    </source>
</evidence>
<organism evidence="4 5">
    <name type="scientific">Tissierella carlieri</name>
    <dbReference type="NCBI Taxonomy" id="689904"/>
    <lineage>
        <taxon>Bacteria</taxon>
        <taxon>Bacillati</taxon>
        <taxon>Bacillota</taxon>
        <taxon>Tissierellia</taxon>
        <taxon>Tissierellales</taxon>
        <taxon>Tissierellaceae</taxon>
        <taxon>Tissierella</taxon>
    </lineage>
</organism>
<dbReference type="InterPro" id="IPR005754">
    <property type="entry name" value="Sortase"/>
</dbReference>
<keyword evidence="1" id="KW-0645">Protease</keyword>
<dbReference type="Gene3D" id="2.40.260.10">
    <property type="entry name" value="Sortase"/>
    <property type="match status" value="1"/>
</dbReference>
<dbReference type="InterPro" id="IPR042007">
    <property type="entry name" value="Sortase_A"/>
</dbReference>
<evidence type="ECO:0000256" key="2">
    <source>
        <dbReference type="ARBA" id="ARBA00022801"/>
    </source>
</evidence>
<gene>
    <name evidence="4" type="ORF">NE686_09385</name>
</gene>
<dbReference type="NCBIfam" id="TIGR01076">
    <property type="entry name" value="sortase_fam"/>
    <property type="match status" value="1"/>
</dbReference>
<keyword evidence="5" id="KW-1185">Reference proteome</keyword>
<dbReference type="CDD" id="cd06165">
    <property type="entry name" value="Sortase_A"/>
    <property type="match status" value="1"/>
</dbReference>
<protein>
    <submittedName>
        <fullName evidence="4">Class A sortase</fullName>
    </submittedName>
</protein>
<keyword evidence="2" id="KW-0378">Hydrolase</keyword>
<accession>A0ABT1SA09</accession>